<feature type="domain" description="Serine aminopeptidase S33" evidence="1">
    <location>
        <begin position="76"/>
        <end position="179"/>
    </location>
</feature>
<reference evidence="2" key="1">
    <citation type="journal article" date="2019" name="PLoS Negl. Trop. Dis.">
        <title>Revisiting the worldwide diversity of Leptospira species in the environment.</title>
        <authorList>
            <person name="Vincent A.T."/>
            <person name="Schiettekatte O."/>
            <person name="Bourhy P."/>
            <person name="Veyrier F.J."/>
            <person name="Picardeau M."/>
        </authorList>
    </citation>
    <scope>NUCLEOTIDE SEQUENCE [LARGE SCALE GENOMIC DNA]</scope>
    <source>
        <strain evidence="2">SCS5</strain>
    </source>
</reference>
<dbReference type="PANTHER" id="PTHR12277:SF81">
    <property type="entry name" value="PROTEIN ABHD13"/>
    <property type="match status" value="1"/>
</dbReference>
<comment type="caution">
    <text evidence="2">The sequence shown here is derived from an EMBL/GenBank/DDBJ whole genome shotgun (WGS) entry which is preliminary data.</text>
</comment>
<sequence length="293" mass="33229">MTKFYYRIIYFFKRLPRFFPILLFGCTSLYYHPTKMEYFTPEKFGFKAESLFLDTKDGVKLHLWKIHSQNSDASKSPRGIILQFHGNGENMSTHFISLVWLVHYGYELYTYDYRGYGASGGEPDPESLYEDSLLVLEQVHSYARSIDKKLIVYGQSLGGAVAMRAVPDMKAKDHLSLVVADGTFSSYRDVAVQIGNKTLFPPMGYLLGPFFSDTMSPKNFISKISPIPLLVVHGTEDPVVPFSNGKEVFRLAAEPKLFWEIRGGGHVDWMQLGRSEGAKNFVKLLNQFLSPSG</sequence>
<keyword evidence="3" id="KW-1185">Reference proteome</keyword>
<dbReference type="InterPro" id="IPR022742">
    <property type="entry name" value="Hydrolase_4"/>
</dbReference>
<accession>A0A4V6QKW2</accession>
<protein>
    <submittedName>
        <fullName evidence="2">Alpha/beta hydrolase</fullName>
    </submittedName>
</protein>
<dbReference type="Pfam" id="PF12146">
    <property type="entry name" value="Hydrolase_4"/>
    <property type="match status" value="1"/>
</dbReference>
<name>A0A4V6QKW2_9LEPT</name>
<proteinExistence type="predicted"/>
<dbReference type="Gene3D" id="3.40.50.1820">
    <property type="entry name" value="alpha/beta hydrolase"/>
    <property type="match status" value="1"/>
</dbReference>
<dbReference type="InterPro" id="IPR029058">
    <property type="entry name" value="AB_hydrolase_fold"/>
</dbReference>
<gene>
    <name evidence="2" type="ORF">EHO61_01595</name>
</gene>
<dbReference type="OrthoDB" id="9777090at2"/>
<organism evidence="2 3">
    <name type="scientific">Leptospira fluminis</name>
    <dbReference type="NCBI Taxonomy" id="2484979"/>
    <lineage>
        <taxon>Bacteria</taxon>
        <taxon>Pseudomonadati</taxon>
        <taxon>Spirochaetota</taxon>
        <taxon>Spirochaetia</taxon>
        <taxon>Leptospirales</taxon>
        <taxon>Leptospiraceae</taxon>
        <taxon>Leptospira</taxon>
    </lineage>
</organism>
<dbReference type="RefSeq" id="WP_135811898.1">
    <property type="nucleotide sequence ID" value="NZ_RQEV01000002.1"/>
</dbReference>
<dbReference type="Proteomes" id="UP000297855">
    <property type="component" value="Unassembled WGS sequence"/>
</dbReference>
<keyword evidence="2" id="KW-0378">Hydrolase</keyword>
<dbReference type="SUPFAM" id="SSF53474">
    <property type="entry name" value="alpha/beta-Hydrolases"/>
    <property type="match status" value="1"/>
</dbReference>
<evidence type="ECO:0000313" key="2">
    <source>
        <dbReference type="EMBL" id="TGK21955.1"/>
    </source>
</evidence>
<dbReference type="AlphaFoldDB" id="A0A4V6QKW2"/>
<dbReference type="EMBL" id="RQEV01000002">
    <property type="protein sequence ID" value="TGK21955.1"/>
    <property type="molecule type" value="Genomic_DNA"/>
</dbReference>
<dbReference type="PANTHER" id="PTHR12277">
    <property type="entry name" value="ALPHA/BETA HYDROLASE DOMAIN-CONTAINING PROTEIN"/>
    <property type="match status" value="1"/>
</dbReference>
<evidence type="ECO:0000259" key="1">
    <source>
        <dbReference type="Pfam" id="PF12146"/>
    </source>
</evidence>
<evidence type="ECO:0000313" key="3">
    <source>
        <dbReference type="Proteomes" id="UP000297855"/>
    </source>
</evidence>
<dbReference type="GO" id="GO:0016787">
    <property type="term" value="F:hydrolase activity"/>
    <property type="evidence" value="ECO:0007669"/>
    <property type="project" value="UniProtKB-KW"/>
</dbReference>